<evidence type="ECO:0000313" key="2">
    <source>
        <dbReference type="Proteomes" id="UP000661435"/>
    </source>
</evidence>
<dbReference type="PANTHER" id="PTHR10000">
    <property type="entry name" value="PHOSPHOSERINE PHOSPHATASE"/>
    <property type="match status" value="1"/>
</dbReference>
<dbReference type="NCBIfam" id="TIGR01484">
    <property type="entry name" value="HAD-SF-IIB"/>
    <property type="match status" value="1"/>
</dbReference>
<dbReference type="SUPFAM" id="SSF56784">
    <property type="entry name" value="HAD-like"/>
    <property type="match status" value="1"/>
</dbReference>
<dbReference type="InterPro" id="IPR006379">
    <property type="entry name" value="HAD-SF_hydro_IIB"/>
</dbReference>
<dbReference type="AlphaFoldDB" id="A0A8J6JG79"/>
<evidence type="ECO:0000313" key="1">
    <source>
        <dbReference type="EMBL" id="MBC5734697.1"/>
    </source>
</evidence>
<dbReference type="InterPro" id="IPR036412">
    <property type="entry name" value="HAD-like_sf"/>
</dbReference>
<reference evidence="1" key="1">
    <citation type="submission" date="2020-08" db="EMBL/GenBank/DDBJ databases">
        <title>Genome public.</title>
        <authorList>
            <person name="Liu C."/>
            <person name="Sun Q."/>
        </authorList>
    </citation>
    <scope>NUCLEOTIDE SEQUENCE</scope>
    <source>
        <strain evidence="1">NSJ-51</strain>
    </source>
</reference>
<proteinExistence type="predicted"/>
<dbReference type="NCBIfam" id="TIGR00099">
    <property type="entry name" value="Cof-subfamily"/>
    <property type="match status" value="1"/>
</dbReference>
<dbReference type="GO" id="GO:0000287">
    <property type="term" value="F:magnesium ion binding"/>
    <property type="evidence" value="ECO:0007669"/>
    <property type="project" value="TreeGrafter"/>
</dbReference>
<dbReference type="Proteomes" id="UP000661435">
    <property type="component" value="Unassembled WGS sequence"/>
</dbReference>
<dbReference type="Pfam" id="PF08282">
    <property type="entry name" value="Hydrolase_3"/>
    <property type="match status" value="1"/>
</dbReference>
<name>A0A8J6JG79_9FIRM</name>
<dbReference type="RefSeq" id="WP_186908526.1">
    <property type="nucleotide sequence ID" value="NZ_JACOPP010000023.1"/>
</dbReference>
<dbReference type="InterPro" id="IPR000150">
    <property type="entry name" value="Cof"/>
</dbReference>
<organism evidence="1 2">
    <name type="scientific">Lawsonibacter hominis</name>
    <dbReference type="NCBI Taxonomy" id="2763053"/>
    <lineage>
        <taxon>Bacteria</taxon>
        <taxon>Bacillati</taxon>
        <taxon>Bacillota</taxon>
        <taxon>Clostridia</taxon>
        <taxon>Eubacteriales</taxon>
        <taxon>Oscillospiraceae</taxon>
        <taxon>Lawsonibacter</taxon>
    </lineage>
</organism>
<dbReference type="SFLD" id="SFLDG01140">
    <property type="entry name" value="C2.B:_Phosphomannomutase_and_P"/>
    <property type="match status" value="1"/>
</dbReference>
<comment type="caution">
    <text evidence="1">The sequence shown here is derived from an EMBL/GenBank/DDBJ whole genome shotgun (WGS) entry which is preliminary data.</text>
</comment>
<dbReference type="PANTHER" id="PTHR10000:SF8">
    <property type="entry name" value="HAD SUPERFAMILY HYDROLASE-LIKE, TYPE 3"/>
    <property type="match status" value="1"/>
</dbReference>
<dbReference type="SFLD" id="SFLDS00003">
    <property type="entry name" value="Haloacid_Dehalogenase"/>
    <property type="match status" value="1"/>
</dbReference>
<keyword evidence="2" id="KW-1185">Reference proteome</keyword>
<dbReference type="EMBL" id="JACOPP010000023">
    <property type="protein sequence ID" value="MBC5734697.1"/>
    <property type="molecule type" value="Genomic_DNA"/>
</dbReference>
<dbReference type="Gene3D" id="3.30.1240.10">
    <property type="match status" value="1"/>
</dbReference>
<protein>
    <submittedName>
        <fullName evidence="1">HAD family phosphatase</fullName>
    </submittedName>
</protein>
<dbReference type="Gene3D" id="3.40.50.1000">
    <property type="entry name" value="HAD superfamily/HAD-like"/>
    <property type="match status" value="1"/>
</dbReference>
<accession>A0A8J6JG79</accession>
<dbReference type="InterPro" id="IPR023214">
    <property type="entry name" value="HAD_sf"/>
</dbReference>
<dbReference type="GO" id="GO:0005829">
    <property type="term" value="C:cytosol"/>
    <property type="evidence" value="ECO:0007669"/>
    <property type="project" value="TreeGrafter"/>
</dbReference>
<dbReference type="GO" id="GO:0016791">
    <property type="term" value="F:phosphatase activity"/>
    <property type="evidence" value="ECO:0007669"/>
    <property type="project" value="TreeGrafter"/>
</dbReference>
<gene>
    <name evidence="1" type="ORF">H8S57_13335</name>
</gene>
<dbReference type="PROSITE" id="PS01229">
    <property type="entry name" value="COF_2"/>
    <property type="match status" value="1"/>
</dbReference>
<sequence length="275" mass="29805">MTQIRLIALDMDGTLLDDDHATVPARNVAALRRAAERGAAVAIASGRAWDLLHEVAAQLDMLHYAVLSNGAAVLDVTSGEWLWRKGLPRAQSRRLIELLLARDVPFEVYADGENYIQADRSGRVLARALSPEFASVLRRYSRFPEDLNAALEGRCVEKIHIFHVPPEERAALQAALEATGPLAVTGSFGTNMELTARGVNKAAAVQALCRRLEVTAEQVMAFGDADNDLELLRWARWSFAMENGAASAKAAARYVTGANRAGGVGMALERYLAAP</sequence>